<dbReference type="EMBL" id="CP001229">
    <property type="protein sequence ID" value="ACN99393.1"/>
    <property type="molecule type" value="Genomic_DNA"/>
</dbReference>
<dbReference type="InterPro" id="IPR014710">
    <property type="entry name" value="RmlC-like_jellyroll"/>
</dbReference>
<dbReference type="AlphaFoldDB" id="C1DV65"/>
<evidence type="ECO:0000313" key="3">
    <source>
        <dbReference type="EMBL" id="ACN99393.1"/>
    </source>
</evidence>
<feature type="domain" description="AraC-type arabinose-binding/dimerisation" evidence="2">
    <location>
        <begin position="43"/>
        <end position="92"/>
    </location>
</feature>
<dbReference type="PANTHER" id="PTHR37694">
    <property type="entry name" value="SLR8022 PROTEIN"/>
    <property type="match status" value="1"/>
</dbReference>
<protein>
    <submittedName>
        <fullName evidence="3">Cupin domain protein</fullName>
    </submittedName>
</protein>
<dbReference type="GO" id="GO:0003677">
    <property type="term" value="F:DNA binding"/>
    <property type="evidence" value="ECO:0007669"/>
    <property type="project" value="UniProtKB-KW"/>
</dbReference>
<proteinExistence type="predicted"/>
<dbReference type="InterPro" id="IPR011051">
    <property type="entry name" value="RmlC_Cupin_sf"/>
</dbReference>
<dbReference type="KEGG" id="saf:SULAZ_1029"/>
<dbReference type="STRING" id="204536.SULAZ_1029"/>
<keyword evidence="1" id="KW-0238">DNA-binding</keyword>
<dbReference type="Proteomes" id="UP000001369">
    <property type="component" value="Chromosome"/>
</dbReference>
<evidence type="ECO:0000259" key="2">
    <source>
        <dbReference type="Pfam" id="PF02311"/>
    </source>
</evidence>
<organism evidence="3 4">
    <name type="scientific">Sulfurihydrogenibium azorense (strain DSM 15241 / OCM 825 / Az-Fu1)</name>
    <dbReference type="NCBI Taxonomy" id="204536"/>
    <lineage>
        <taxon>Bacteria</taxon>
        <taxon>Pseudomonadati</taxon>
        <taxon>Aquificota</taxon>
        <taxon>Aquificia</taxon>
        <taxon>Aquificales</taxon>
        <taxon>Hydrogenothermaceae</taxon>
        <taxon>Sulfurihydrogenibium</taxon>
    </lineage>
</organism>
<dbReference type="eggNOG" id="COG1917">
    <property type="taxonomic scope" value="Bacteria"/>
</dbReference>
<dbReference type="HOGENOM" id="CLU_2208686_0_0_0"/>
<keyword evidence="4" id="KW-1185">Reference proteome</keyword>
<dbReference type="InterPro" id="IPR003313">
    <property type="entry name" value="AraC-bd"/>
</dbReference>
<evidence type="ECO:0000313" key="4">
    <source>
        <dbReference type="Proteomes" id="UP000001369"/>
    </source>
</evidence>
<dbReference type="RefSeq" id="WP_012674711.1">
    <property type="nucleotide sequence ID" value="NC_012438.1"/>
</dbReference>
<accession>C1DV65</accession>
<reference evidence="3 4" key="1">
    <citation type="journal article" date="2009" name="J. Bacteriol.">
        <title>Complete and draft genome sequences of six members of the Aquificales.</title>
        <authorList>
            <person name="Reysenbach A.L."/>
            <person name="Hamamura N."/>
            <person name="Podar M."/>
            <person name="Griffiths E."/>
            <person name="Ferreira S."/>
            <person name="Hochstein R."/>
            <person name="Heidelberg J."/>
            <person name="Johnson J."/>
            <person name="Mead D."/>
            <person name="Pohorille A."/>
            <person name="Sarmiento M."/>
            <person name="Schweighofer K."/>
            <person name="Seshadri R."/>
            <person name="Voytek M.A."/>
        </authorList>
    </citation>
    <scope>NUCLEOTIDE SEQUENCE [LARGE SCALE GENOMIC DNA]</scope>
    <source>
        <strain evidence="4">Az-Fu1 / DSM 15241 / OCM 825</strain>
    </source>
</reference>
<gene>
    <name evidence="3" type="ordered locus">SULAZ_1029</name>
</gene>
<evidence type="ECO:0000256" key="1">
    <source>
        <dbReference type="ARBA" id="ARBA00023125"/>
    </source>
</evidence>
<dbReference type="Pfam" id="PF02311">
    <property type="entry name" value="AraC_binding"/>
    <property type="match status" value="1"/>
</dbReference>
<dbReference type="OrthoDB" id="15355at2"/>
<dbReference type="GO" id="GO:0006355">
    <property type="term" value="P:regulation of DNA-templated transcription"/>
    <property type="evidence" value="ECO:0007669"/>
    <property type="project" value="InterPro"/>
</dbReference>
<dbReference type="Gene3D" id="2.60.120.10">
    <property type="entry name" value="Jelly Rolls"/>
    <property type="match status" value="1"/>
</dbReference>
<dbReference type="SUPFAM" id="SSF51182">
    <property type="entry name" value="RmlC-like cupins"/>
    <property type="match status" value="1"/>
</dbReference>
<sequence length="107" mass="12037">MALEIKIEESKFADKPVVEKIYENETVRVVLFYLKSGSIIDLHTSISTVITTVLKGSGKFYIGSRENIKILTEGETLIYDPNEPHGFEAVEDMIVQAIITPLPIKRL</sequence>
<dbReference type="PANTHER" id="PTHR37694:SF1">
    <property type="entry name" value="SLR8022 PROTEIN"/>
    <property type="match status" value="1"/>
</dbReference>
<name>C1DV65_SULAA</name>